<organism evidence="1 2">
    <name type="scientific">Leucogyrophana mollusca</name>
    <dbReference type="NCBI Taxonomy" id="85980"/>
    <lineage>
        <taxon>Eukaryota</taxon>
        <taxon>Fungi</taxon>
        <taxon>Dikarya</taxon>
        <taxon>Basidiomycota</taxon>
        <taxon>Agaricomycotina</taxon>
        <taxon>Agaricomycetes</taxon>
        <taxon>Agaricomycetidae</taxon>
        <taxon>Boletales</taxon>
        <taxon>Boletales incertae sedis</taxon>
        <taxon>Leucogyrophana</taxon>
    </lineage>
</organism>
<name>A0ACB8BG29_9AGAM</name>
<keyword evidence="2" id="KW-1185">Reference proteome</keyword>
<dbReference type="EMBL" id="MU266424">
    <property type="protein sequence ID" value="KAH7924447.1"/>
    <property type="molecule type" value="Genomic_DNA"/>
</dbReference>
<sequence>MKGKSRQPERDRSEAHTAKRPRIQGPEGFQKPKSSYKPPESIKKFVSAFDTPTESSSSKAEERQLTKVTSKDRISAKPVSKGQASLKPISRTRHGPPPDPCTESASSSEVTHGIDPSTAKRPLKPPMFTHPPRPPQPDQKSVPSTSGMAALKLAPKFQMLTDSEDPTSTIRKPPPMPLASTSKSTTSLKPLALPPLPDHRPTSPQKNMTTILTTSVAHATDPTKEGGGAEILSLFLQQHGHNFTSHTDRELQRGVMVSPDKRGRGKEPKFIRGGLAERAQHLMTCSRTDFALWRRQMEQKIESITRVSADLHLRILKVLHITLSPDRPRTIPVPRSGLALCRLRSRHKGLNDLPDGTYVTLFSFSSPAYGGRTVSTADGLEEGREVLAWMPWHKVVLTADAGGVVSPQFLEALDALNPPRCLLFCSRYHIVAPKPGS</sequence>
<proteinExistence type="predicted"/>
<comment type="caution">
    <text evidence="1">The sequence shown here is derived from an EMBL/GenBank/DDBJ whole genome shotgun (WGS) entry which is preliminary data.</text>
</comment>
<dbReference type="Proteomes" id="UP000790709">
    <property type="component" value="Unassembled WGS sequence"/>
</dbReference>
<reference evidence="1" key="1">
    <citation type="journal article" date="2021" name="New Phytol.">
        <title>Evolutionary innovations through gain and loss of genes in the ectomycorrhizal Boletales.</title>
        <authorList>
            <person name="Wu G."/>
            <person name="Miyauchi S."/>
            <person name="Morin E."/>
            <person name="Kuo A."/>
            <person name="Drula E."/>
            <person name="Varga T."/>
            <person name="Kohler A."/>
            <person name="Feng B."/>
            <person name="Cao Y."/>
            <person name="Lipzen A."/>
            <person name="Daum C."/>
            <person name="Hundley H."/>
            <person name="Pangilinan J."/>
            <person name="Johnson J."/>
            <person name="Barry K."/>
            <person name="LaButti K."/>
            <person name="Ng V."/>
            <person name="Ahrendt S."/>
            <person name="Min B."/>
            <person name="Choi I.G."/>
            <person name="Park H."/>
            <person name="Plett J.M."/>
            <person name="Magnuson J."/>
            <person name="Spatafora J.W."/>
            <person name="Nagy L.G."/>
            <person name="Henrissat B."/>
            <person name="Grigoriev I.V."/>
            <person name="Yang Z.L."/>
            <person name="Xu J."/>
            <person name="Martin F.M."/>
        </authorList>
    </citation>
    <scope>NUCLEOTIDE SEQUENCE</scope>
    <source>
        <strain evidence="1">KUC20120723A-06</strain>
    </source>
</reference>
<protein>
    <submittedName>
        <fullName evidence="1">Uncharacterized protein</fullName>
    </submittedName>
</protein>
<evidence type="ECO:0000313" key="2">
    <source>
        <dbReference type="Proteomes" id="UP000790709"/>
    </source>
</evidence>
<gene>
    <name evidence="1" type="ORF">BV22DRAFT_1066783</name>
</gene>
<accession>A0ACB8BG29</accession>
<evidence type="ECO:0000313" key="1">
    <source>
        <dbReference type="EMBL" id="KAH7924447.1"/>
    </source>
</evidence>